<reference evidence="1 2" key="1">
    <citation type="submission" date="2021-06" db="EMBL/GenBank/DDBJ databases">
        <authorList>
            <person name="Palmer J.M."/>
        </authorList>
    </citation>
    <scope>NUCLEOTIDE SEQUENCE [LARGE SCALE GENOMIC DNA]</scope>
    <source>
        <strain evidence="2">if_2019</strain>
        <tissue evidence="1">Muscle</tissue>
    </source>
</reference>
<protein>
    <submittedName>
        <fullName evidence="1">Uncharacterized protein</fullName>
    </submittedName>
</protein>
<dbReference type="Proteomes" id="UP001482620">
    <property type="component" value="Unassembled WGS sequence"/>
</dbReference>
<organism evidence="1 2">
    <name type="scientific">Ilyodon furcidens</name>
    <name type="common">goldbreast splitfin</name>
    <dbReference type="NCBI Taxonomy" id="33524"/>
    <lineage>
        <taxon>Eukaryota</taxon>
        <taxon>Metazoa</taxon>
        <taxon>Chordata</taxon>
        <taxon>Craniata</taxon>
        <taxon>Vertebrata</taxon>
        <taxon>Euteleostomi</taxon>
        <taxon>Actinopterygii</taxon>
        <taxon>Neopterygii</taxon>
        <taxon>Teleostei</taxon>
        <taxon>Neoteleostei</taxon>
        <taxon>Acanthomorphata</taxon>
        <taxon>Ovalentaria</taxon>
        <taxon>Atherinomorphae</taxon>
        <taxon>Cyprinodontiformes</taxon>
        <taxon>Goodeidae</taxon>
        <taxon>Ilyodon</taxon>
    </lineage>
</organism>
<sequence>MFSLGMRGVCWKSCQFFEEATIKTRWFSYTHPNTWGTAAVQRLRQHSRHLLQVLYWKPEAFPDHHLSPSSVSWAVHWPFSWWDVPGTPSEGAVHVASGTEAQAISADVEEQRLCSELLRIG</sequence>
<evidence type="ECO:0000313" key="2">
    <source>
        <dbReference type="Proteomes" id="UP001482620"/>
    </source>
</evidence>
<name>A0ABV0U883_9TELE</name>
<accession>A0ABV0U883</accession>
<proteinExistence type="predicted"/>
<dbReference type="EMBL" id="JAHRIQ010060673">
    <property type="protein sequence ID" value="MEQ2241276.1"/>
    <property type="molecule type" value="Genomic_DNA"/>
</dbReference>
<comment type="caution">
    <text evidence="1">The sequence shown here is derived from an EMBL/GenBank/DDBJ whole genome shotgun (WGS) entry which is preliminary data.</text>
</comment>
<keyword evidence="2" id="KW-1185">Reference proteome</keyword>
<gene>
    <name evidence="1" type="ORF">ILYODFUR_023732</name>
</gene>
<evidence type="ECO:0000313" key="1">
    <source>
        <dbReference type="EMBL" id="MEQ2241276.1"/>
    </source>
</evidence>